<dbReference type="InterPro" id="IPR017439">
    <property type="entry name" value="Amidohydrolase"/>
</dbReference>
<feature type="binding site" evidence="2">
    <location>
        <position position="162"/>
    </location>
    <ligand>
        <name>Mn(2+)</name>
        <dbReference type="ChEBI" id="CHEBI:29035"/>
        <label>2</label>
    </ligand>
</feature>
<feature type="binding site" evidence="2">
    <location>
        <position position="103"/>
    </location>
    <ligand>
        <name>Mn(2+)</name>
        <dbReference type="ChEBI" id="CHEBI:29035"/>
        <label>2</label>
    </ligand>
</feature>
<dbReference type="CDD" id="cd05666">
    <property type="entry name" value="M20_Acy1-like"/>
    <property type="match status" value="1"/>
</dbReference>
<evidence type="ECO:0000256" key="1">
    <source>
        <dbReference type="ARBA" id="ARBA00022801"/>
    </source>
</evidence>
<feature type="binding site" evidence="2">
    <location>
        <position position="357"/>
    </location>
    <ligand>
        <name>Mn(2+)</name>
        <dbReference type="ChEBI" id="CHEBI:29035"/>
        <label>2</label>
    </ligand>
</feature>
<accession>A0A2P7RVH7</accession>
<comment type="caution">
    <text evidence="4">The sequence shown here is derived from an EMBL/GenBank/DDBJ whole genome shotgun (WGS) entry which is preliminary data.</text>
</comment>
<dbReference type="NCBIfam" id="TIGR01891">
    <property type="entry name" value="amidohydrolases"/>
    <property type="match status" value="1"/>
</dbReference>
<sequence>MATAGDFDSFLNEIIAIRRDIHQHPELGMEEFRTSDLVARFLEGCGIEVHRNVGRTGVVGVLRSGRGGARIGLRADMDALPMEEATNLPYRSLSPGLMHSCGHDGHTAILLCAAKYLAQTRNFNGTVVFIFQPGEEGCGGALAMLEDGLFERFPCDAIFALHNHPGLETGKFRIGSGPIAAGGGFFDIKVTGRGIHAAYPQDGIDPVLAACHLVTGLQSVVSRNLSPWEAAVVSVTRVVGAEAYNTIPEEAIVSGTARFFSRATGEIVEQAMRRIAEGFSQGLGARAELDFRLLFAPTVNDPAQTRFAREAALRAVGESGVEEFGAPDLGSEDFSFMLEKVPGAYVLLGNGTSAPVHHPRYDFADACIPYGAAFFANLVEQRGKATPSA</sequence>
<evidence type="ECO:0000259" key="3">
    <source>
        <dbReference type="Pfam" id="PF07687"/>
    </source>
</evidence>
<dbReference type="FunFam" id="3.30.70.360:FF:000001">
    <property type="entry name" value="N-acetyldiaminopimelate deacetylase"/>
    <property type="match status" value="1"/>
</dbReference>
<keyword evidence="2" id="KW-0464">Manganese</keyword>
<dbReference type="PANTHER" id="PTHR11014:SF63">
    <property type="entry name" value="METALLOPEPTIDASE, PUTATIVE (AFU_ORTHOLOGUE AFUA_6G09600)-RELATED"/>
    <property type="match status" value="1"/>
</dbReference>
<feature type="domain" description="Peptidase M20 dimerisation" evidence="3">
    <location>
        <begin position="186"/>
        <end position="277"/>
    </location>
</feature>
<dbReference type="EMBL" id="PXYK01000031">
    <property type="protein sequence ID" value="PSJ54220.1"/>
    <property type="molecule type" value="Genomic_DNA"/>
</dbReference>
<dbReference type="GO" id="GO:0019877">
    <property type="term" value="P:diaminopimelate biosynthetic process"/>
    <property type="evidence" value="ECO:0007669"/>
    <property type="project" value="UniProtKB-ARBA"/>
</dbReference>
<keyword evidence="1 4" id="KW-0378">Hydrolase</keyword>
<dbReference type="InterPro" id="IPR036264">
    <property type="entry name" value="Bact_exopeptidase_dim_dom"/>
</dbReference>
<dbReference type="Gene3D" id="3.40.630.10">
    <property type="entry name" value="Zn peptidases"/>
    <property type="match status" value="1"/>
</dbReference>
<dbReference type="GO" id="GO:0050118">
    <property type="term" value="F:N-acetyldiaminopimelate deacetylase activity"/>
    <property type="evidence" value="ECO:0007669"/>
    <property type="project" value="UniProtKB-ARBA"/>
</dbReference>
<proteinExistence type="predicted"/>
<evidence type="ECO:0000313" key="4">
    <source>
        <dbReference type="EMBL" id="PSJ54220.1"/>
    </source>
</evidence>
<name>A0A2P7RVH7_9HYPH</name>
<reference evidence="4 5" key="1">
    <citation type="submission" date="2018-03" db="EMBL/GenBank/DDBJ databases">
        <title>The draft genome of Mesorhizobium sp. 6GN-30.</title>
        <authorList>
            <person name="Liu L."/>
            <person name="Li L."/>
            <person name="Wang T."/>
            <person name="Zhang X."/>
            <person name="Liang L."/>
        </authorList>
    </citation>
    <scope>NUCLEOTIDE SEQUENCE [LARGE SCALE GENOMIC DNA]</scope>
    <source>
        <strain evidence="4 5">6GN30</strain>
    </source>
</reference>
<keyword evidence="5" id="KW-1185">Reference proteome</keyword>
<organism evidence="4 5">
    <name type="scientific">Kumtagia ephedrae</name>
    <dbReference type="NCBI Taxonomy" id="2116701"/>
    <lineage>
        <taxon>Bacteria</taxon>
        <taxon>Pseudomonadati</taxon>
        <taxon>Pseudomonadota</taxon>
        <taxon>Alphaproteobacteria</taxon>
        <taxon>Hyphomicrobiales</taxon>
        <taxon>Phyllobacteriaceae</taxon>
        <taxon>Kumtagia</taxon>
    </lineage>
</organism>
<dbReference type="SUPFAM" id="SSF53187">
    <property type="entry name" value="Zn-dependent exopeptidases"/>
    <property type="match status" value="1"/>
</dbReference>
<feature type="binding site" evidence="2">
    <location>
        <position position="136"/>
    </location>
    <ligand>
        <name>Mn(2+)</name>
        <dbReference type="ChEBI" id="CHEBI:29035"/>
        <label>2</label>
    </ligand>
</feature>
<gene>
    <name evidence="4" type="ORF">C7I84_24835</name>
</gene>
<dbReference type="SUPFAM" id="SSF55031">
    <property type="entry name" value="Bacterial exopeptidase dimerisation domain"/>
    <property type="match status" value="1"/>
</dbReference>
<feature type="binding site" evidence="2">
    <location>
        <position position="101"/>
    </location>
    <ligand>
        <name>Mn(2+)</name>
        <dbReference type="ChEBI" id="CHEBI:29035"/>
        <label>2</label>
    </ligand>
</feature>
<dbReference type="AlphaFoldDB" id="A0A2P7RVH7"/>
<protein>
    <submittedName>
        <fullName evidence="4">Amidohydrolase</fullName>
    </submittedName>
</protein>
<keyword evidence="2" id="KW-0479">Metal-binding</keyword>
<dbReference type="PIRSF" id="PIRSF005962">
    <property type="entry name" value="Pept_M20D_amidohydro"/>
    <property type="match status" value="1"/>
</dbReference>
<comment type="cofactor">
    <cofactor evidence="2">
        <name>Mn(2+)</name>
        <dbReference type="ChEBI" id="CHEBI:29035"/>
    </cofactor>
    <text evidence="2">The Mn(2+) ion enhances activity.</text>
</comment>
<dbReference type="InterPro" id="IPR002933">
    <property type="entry name" value="Peptidase_M20"/>
</dbReference>
<dbReference type="GO" id="GO:0046872">
    <property type="term" value="F:metal ion binding"/>
    <property type="evidence" value="ECO:0007669"/>
    <property type="project" value="UniProtKB-KW"/>
</dbReference>
<dbReference type="OrthoDB" id="9777385at2"/>
<evidence type="ECO:0000256" key="2">
    <source>
        <dbReference type="PIRSR" id="PIRSR005962-1"/>
    </source>
</evidence>
<dbReference type="PANTHER" id="PTHR11014">
    <property type="entry name" value="PEPTIDASE M20 FAMILY MEMBER"/>
    <property type="match status" value="1"/>
</dbReference>
<dbReference type="Pfam" id="PF07687">
    <property type="entry name" value="M20_dimer"/>
    <property type="match status" value="1"/>
</dbReference>
<dbReference type="Proteomes" id="UP000241229">
    <property type="component" value="Unassembled WGS sequence"/>
</dbReference>
<dbReference type="RefSeq" id="WP_106774909.1">
    <property type="nucleotide sequence ID" value="NZ_PXYK01000031.1"/>
</dbReference>
<dbReference type="Gene3D" id="3.30.70.360">
    <property type="match status" value="1"/>
</dbReference>
<evidence type="ECO:0000313" key="5">
    <source>
        <dbReference type="Proteomes" id="UP000241229"/>
    </source>
</evidence>
<dbReference type="InterPro" id="IPR011650">
    <property type="entry name" value="Peptidase_M20_dimer"/>
</dbReference>
<dbReference type="Pfam" id="PF01546">
    <property type="entry name" value="Peptidase_M20"/>
    <property type="match status" value="1"/>
</dbReference>